<feature type="transmembrane region" description="Helical" evidence="1">
    <location>
        <begin position="301"/>
        <end position="319"/>
    </location>
</feature>
<dbReference type="AlphaFoldDB" id="A0AA38XIK5"/>
<feature type="transmembrane region" description="Helical" evidence="1">
    <location>
        <begin position="130"/>
        <end position="149"/>
    </location>
</feature>
<proteinExistence type="predicted"/>
<feature type="transmembrane region" description="Helical" evidence="1">
    <location>
        <begin position="269"/>
        <end position="289"/>
    </location>
</feature>
<keyword evidence="1" id="KW-0812">Transmembrane</keyword>
<dbReference type="EMBL" id="JAPDRK010000003">
    <property type="protein sequence ID" value="KAJ9614127.1"/>
    <property type="molecule type" value="Genomic_DNA"/>
</dbReference>
<evidence type="ECO:0000256" key="1">
    <source>
        <dbReference type="SAM" id="Phobius"/>
    </source>
</evidence>
<keyword evidence="3" id="KW-1185">Reference proteome</keyword>
<dbReference type="Proteomes" id="UP001172673">
    <property type="component" value="Unassembled WGS sequence"/>
</dbReference>
<feature type="transmembrane region" description="Helical" evidence="1">
    <location>
        <begin position="201"/>
        <end position="222"/>
    </location>
</feature>
<name>A0AA38XIK5_9EURO</name>
<accession>A0AA38XIK5</accession>
<sequence length="334" mass="36601">MANTTISWQSAYFGLVAIALNTMTQPGGRICEFAAASRLFMRSSAVVCVADTIQMLVHLVSDLWEGDSFRDAMAHIVDDQFEGIDANEEDSLASLRRTTVTRWTVFLISGAPQIVKLFAFSGITWTKICAAAYVASWLVVDFLVVYSSVKHIVLSRHDSHLPGRFRGKHWGGLTFTKWLGILAVFVEKIFVKIVWFPVGGIGGSAMFAMFVASIFIFLIAFLQKISGDMLGESLPMVVASVTAAAAFVLAHISYWRYDFWTFLSASDGSTMFFGCASLFGISLLGLFALGEAEYLAPIGRFAFLLTTFLGALSYYATVYDSAGTYKPGWTNLLG</sequence>
<comment type="caution">
    <text evidence="2">The sequence shown here is derived from an EMBL/GenBank/DDBJ whole genome shotgun (WGS) entry which is preliminary data.</text>
</comment>
<reference evidence="2" key="1">
    <citation type="submission" date="2022-10" db="EMBL/GenBank/DDBJ databases">
        <title>Culturing micro-colonial fungi from biological soil crusts in the Mojave desert and describing Neophaeococcomyces mojavensis, and introducing the new genera and species Taxawa tesnikishii.</title>
        <authorList>
            <person name="Kurbessoian T."/>
            <person name="Stajich J.E."/>
        </authorList>
    </citation>
    <scope>NUCLEOTIDE SEQUENCE</scope>
    <source>
        <strain evidence="2">TK_41</strain>
    </source>
</reference>
<keyword evidence="1" id="KW-1133">Transmembrane helix</keyword>
<feature type="transmembrane region" description="Helical" evidence="1">
    <location>
        <begin position="170"/>
        <end position="195"/>
    </location>
</feature>
<organism evidence="2 3">
    <name type="scientific">Cladophialophora chaetospira</name>
    <dbReference type="NCBI Taxonomy" id="386627"/>
    <lineage>
        <taxon>Eukaryota</taxon>
        <taxon>Fungi</taxon>
        <taxon>Dikarya</taxon>
        <taxon>Ascomycota</taxon>
        <taxon>Pezizomycotina</taxon>
        <taxon>Eurotiomycetes</taxon>
        <taxon>Chaetothyriomycetidae</taxon>
        <taxon>Chaetothyriales</taxon>
        <taxon>Herpotrichiellaceae</taxon>
        <taxon>Cladophialophora</taxon>
    </lineage>
</organism>
<evidence type="ECO:0000313" key="2">
    <source>
        <dbReference type="EMBL" id="KAJ9614127.1"/>
    </source>
</evidence>
<protein>
    <submittedName>
        <fullName evidence="2">Uncharacterized protein</fullName>
    </submittedName>
</protein>
<keyword evidence="1" id="KW-0472">Membrane</keyword>
<feature type="transmembrane region" description="Helical" evidence="1">
    <location>
        <begin position="234"/>
        <end position="257"/>
    </location>
</feature>
<feature type="transmembrane region" description="Helical" evidence="1">
    <location>
        <begin position="103"/>
        <end position="124"/>
    </location>
</feature>
<evidence type="ECO:0000313" key="3">
    <source>
        <dbReference type="Proteomes" id="UP001172673"/>
    </source>
</evidence>
<gene>
    <name evidence="2" type="ORF">H2200_002263</name>
</gene>